<dbReference type="SUPFAM" id="SSF51735">
    <property type="entry name" value="NAD(P)-binding Rossmann-fold domains"/>
    <property type="match status" value="1"/>
</dbReference>
<dbReference type="OrthoDB" id="9805663at2"/>
<organism evidence="3 4">
    <name type="scientific">Oceanobacillus piezotolerans</name>
    <dbReference type="NCBI Taxonomy" id="2448030"/>
    <lineage>
        <taxon>Bacteria</taxon>
        <taxon>Bacillati</taxon>
        <taxon>Bacillota</taxon>
        <taxon>Bacilli</taxon>
        <taxon>Bacillales</taxon>
        <taxon>Bacillaceae</taxon>
        <taxon>Oceanobacillus</taxon>
    </lineage>
</organism>
<dbReference type="InterPro" id="IPR036291">
    <property type="entry name" value="NAD(P)-bd_dom_sf"/>
</dbReference>
<feature type="domain" description="Enoyl reductase (ER)" evidence="2">
    <location>
        <begin position="16"/>
        <end position="328"/>
    </location>
</feature>
<evidence type="ECO:0000313" key="3">
    <source>
        <dbReference type="EMBL" id="RLL47138.1"/>
    </source>
</evidence>
<dbReference type="AlphaFoldDB" id="A0A498DCB9"/>
<dbReference type="InterPro" id="IPR013149">
    <property type="entry name" value="ADH-like_C"/>
</dbReference>
<gene>
    <name evidence="3" type="ORF">D8M04_06650</name>
</gene>
<dbReference type="Proteomes" id="UP000270219">
    <property type="component" value="Unassembled WGS sequence"/>
</dbReference>
<reference evidence="3 4" key="1">
    <citation type="submission" date="2018-10" db="EMBL/GenBank/DDBJ databases">
        <title>Oceanobacillus sp. YLB-02 draft genome.</title>
        <authorList>
            <person name="Yu L."/>
        </authorList>
    </citation>
    <scope>NUCLEOTIDE SEQUENCE [LARGE SCALE GENOMIC DNA]</scope>
    <source>
        <strain evidence="3 4">YLB-02</strain>
    </source>
</reference>
<dbReference type="EMBL" id="RCHR01000002">
    <property type="protein sequence ID" value="RLL47138.1"/>
    <property type="molecule type" value="Genomic_DNA"/>
</dbReference>
<dbReference type="PANTHER" id="PTHR43205:SF7">
    <property type="entry name" value="PROSTAGLANDIN REDUCTASE 1"/>
    <property type="match status" value="1"/>
</dbReference>
<dbReference type="SMART" id="SM00829">
    <property type="entry name" value="PKS_ER"/>
    <property type="match status" value="1"/>
</dbReference>
<dbReference type="Pfam" id="PF00107">
    <property type="entry name" value="ADH_zinc_N"/>
    <property type="match status" value="1"/>
</dbReference>
<dbReference type="InterPro" id="IPR011032">
    <property type="entry name" value="GroES-like_sf"/>
</dbReference>
<dbReference type="SUPFAM" id="SSF50129">
    <property type="entry name" value="GroES-like"/>
    <property type="match status" value="1"/>
</dbReference>
<dbReference type="FunFam" id="3.40.50.720:FF:000121">
    <property type="entry name" value="Prostaglandin reductase 2"/>
    <property type="match status" value="1"/>
</dbReference>
<evidence type="ECO:0000259" key="2">
    <source>
        <dbReference type="SMART" id="SM00829"/>
    </source>
</evidence>
<dbReference type="InterPro" id="IPR020843">
    <property type="entry name" value="ER"/>
</dbReference>
<evidence type="ECO:0000256" key="1">
    <source>
        <dbReference type="ARBA" id="ARBA00023002"/>
    </source>
</evidence>
<dbReference type="PANTHER" id="PTHR43205">
    <property type="entry name" value="PROSTAGLANDIN REDUCTASE"/>
    <property type="match status" value="1"/>
</dbReference>
<dbReference type="Gene3D" id="3.40.50.720">
    <property type="entry name" value="NAD(P)-binding Rossmann-like Domain"/>
    <property type="match status" value="1"/>
</dbReference>
<proteinExistence type="predicted"/>
<dbReference type="InterPro" id="IPR041694">
    <property type="entry name" value="ADH_N_2"/>
</dbReference>
<accession>A0A498DCB9</accession>
<sequence length="336" mass="37011">MNREFLLVNRPSGMPTDENFQLRTSPIPGISDGEVLVQTIYLSVDPYMRGRMSGIKTYTSPFELNKVLTAGVVGRVIDSKNNEFQMGEIVEGRLNWADYSVTSGKGLRKVDPNLAPISTALGVVGMPGLTAYFGLLDIGKPKEGETVVVSGSAGAVGTVVGQIAKIYGCRVVGITGSDEKNAYLKNELDFDATINYKKENVKEALKEKSPNGVDVYFDNVGGEISDAVMRLLNFQARIVVCGVISEYNNTEAAYGPRIQRFLLNRSALMKAYIVSDYYERFNEGYEQLGKWVKEGKLTYRENIIDGLENAPQAFIGLFHGENIGKQLVKVCEEDKL</sequence>
<keyword evidence="4" id="KW-1185">Reference proteome</keyword>
<dbReference type="Pfam" id="PF16884">
    <property type="entry name" value="ADH_N_2"/>
    <property type="match status" value="1"/>
</dbReference>
<dbReference type="GO" id="GO:0016628">
    <property type="term" value="F:oxidoreductase activity, acting on the CH-CH group of donors, NAD or NADP as acceptor"/>
    <property type="evidence" value="ECO:0007669"/>
    <property type="project" value="InterPro"/>
</dbReference>
<keyword evidence="1" id="KW-0560">Oxidoreductase</keyword>
<comment type="caution">
    <text evidence="3">The sequence shown here is derived from an EMBL/GenBank/DDBJ whole genome shotgun (WGS) entry which is preliminary data.</text>
</comment>
<name>A0A498DCB9_9BACI</name>
<dbReference type="InterPro" id="IPR045010">
    <property type="entry name" value="MDR_fam"/>
</dbReference>
<protein>
    <submittedName>
        <fullName evidence="3">NADP-dependent oxidoreductase</fullName>
    </submittedName>
</protein>
<dbReference type="Gene3D" id="3.90.180.10">
    <property type="entry name" value="Medium-chain alcohol dehydrogenases, catalytic domain"/>
    <property type="match status" value="1"/>
</dbReference>
<evidence type="ECO:0000313" key="4">
    <source>
        <dbReference type="Proteomes" id="UP000270219"/>
    </source>
</evidence>
<dbReference type="CDD" id="cd05288">
    <property type="entry name" value="PGDH"/>
    <property type="match status" value="1"/>
</dbReference>